<gene>
    <name evidence="1" type="ORF">SLEP1_g22779</name>
</gene>
<keyword evidence="2" id="KW-1185">Reference proteome</keyword>
<evidence type="ECO:0000313" key="2">
    <source>
        <dbReference type="Proteomes" id="UP001054252"/>
    </source>
</evidence>
<protein>
    <submittedName>
        <fullName evidence="1">Uncharacterized protein</fullName>
    </submittedName>
</protein>
<name>A0AAV5JMA0_9ROSI</name>
<sequence length="44" mass="5160">MGAVNASTCRHVFLWNRFTLPMGLNTGTITDACQWECVKHWHYY</sequence>
<dbReference type="EMBL" id="BPVZ01000034">
    <property type="protein sequence ID" value="GKV11530.1"/>
    <property type="molecule type" value="Genomic_DNA"/>
</dbReference>
<reference evidence="1 2" key="1">
    <citation type="journal article" date="2021" name="Commun. Biol.">
        <title>The genome of Shorea leprosula (Dipterocarpaceae) highlights the ecological relevance of drought in aseasonal tropical rainforests.</title>
        <authorList>
            <person name="Ng K.K.S."/>
            <person name="Kobayashi M.J."/>
            <person name="Fawcett J.A."/>
            <person name="Hatakeyama M."/>
            <person name="Paape T."/>
            <person name="Ng C.H."/>
            <person name="Ang C.C."/>
            <person name="Tnah L.H."/>
            <person name="Lee C.T."/>
            <person name="Nishiyama T."/>
            <person name="Sese J."/>
            <person name="O'Brien M.J."/>
            <person name="Copetti D."/>
            <person name="Mohd Noor M.I."/>
            <person name="Ong R.C."/>
            <person name="Putra M."/>
            <person name="Sireger I.Z."/>
            <person name="Indrioko S."/>
            <person name="Kosugi Y."/>
            <person name="Izuno A."/>
            <person name="Isagi Y."/>
            <person name="Lee S.L."/>
            <person name="Shimizu K.K."/>
        </authorList>
    </citation>
    <scope>NUCLEOTIDE SEQUENCE [LARGE SCALE GENOMIC DNA]</scope>
    <source>
        <strain evidence="1">214</strain>
    </source>
</reference>
<comment type="caution">
    <text evidence="1">The sequence shown here is derived from an EMBL/GenBank/DDBJ whole genome shotgun (WGS) entry which is preliminary data.</text>
</comment>
<accession>A0AAV5JMA0</accession>
<dbReference type="Proteomes" id="UP001054252">
    <property type="component" value="Unassembled WGS sequence"/>
</dbReference>
<proteinExistence type="predicted"/>
<organism evidence="1 2">
    <name type="scientific">Rubroshorea leprosula</name>
    <dbReference type="NCBI Taxonomy" id="152421"/>
    <lineage>
        <taxon>Eukaryota</taxon>
        <taxon>Viridiplantae</taxon>
        <taxon>Streptophyta</taxon>
        <taxon>Embryophyta</taxon>
        <taxon>Tracheophyta</taxon>
        <taxon>Spermatophyta</taxon>
        <taxon>Magnoliopsida</taxon>
        <taxon>eudicotyledons</taxon>
        <taxon>Gunneridae</taxon>
        <taxon>Pentapetalae</taxon>
        <taxon>rosids</taxon>
        <taxon>malvids</taxon>
        <taxon>Malvales</taxon>
        <taxon>Dipterocarpaceae</taxon>
        <taxon>Rubroshorea</taxon>
    </lineage>
</organism>
<dbReference type="AlphaFoldDB" id="A0AAV5JMA0"/>
<evidence type="ECO:0000313" key="1">
    <source>
        <dbReference type="EMBL" id="GKV11530.1"/>
    </source>
</evidence>